<sequence length="60" mass="6961">MKMNFKSLLAGNLITVIIIFVLLSFFDQSGDPMRNIIVVFVGFVLMTSYDFIRTRKDKKK</sequence>
<feature type="transmembrane region" description="Helical" evidence="1">
    <location>
        <begin position="32"/>
        <end position="52"/>
    </location>
</feature>
<keyword evidence="1" id="KW-0472">Membrane</keyword>
<proteinExistence type="predicted"/>
<protein>
    <submittedName>
        <fullName evidence="2">Uncharacterized protein</fullName>
    </submittedName>
</protein>
<gene>
    <name evidence="2" type="ORF">SAMN05216400_0350</name>
</gene>
<dbReference type="Proteomes" id="UP000183162">
    <property type="component" value="Unassembled WGS sequence"/>
</dbReference>
<evidence type="ECO:0000313" key="2">
    <source>
        <dbReference type="EMBL" id="SDL29190.1"/>
    </source>
</evidence>
<evidence type="ECO:0000256" key="1">
    <source>
        <dbReference type="SAM" id="Phobius"/>
    </source>
</evidence>
<dbReference type="RefSeq" id="WP_021142043.1">
    <property type="nucleotide sequence ID" value="NZ_BJMB01000001.1"/>
</dbReference>
<name>A0A1G9IVJ8_STREI</name>
<dbReference type="AlphaFoldDB" id="A0A1G9IVJ8"/>
<keyword evidence="1" id="KW-0812">Transmembrane</keyword>
<feature type="transmembrane region" description="Helical" evidence="1">
    <location>
        <begin position="7"/>
        <end position="26"/>
    </location>
</feature>
<reference evidence="2 3" key="1">
    <citation type="submission" date="2016-10" db="EMBL/GenBank/DDBJ databases">
        <authorList>
            <person name="de Groot N.N."/>
        </authorList>
    </citation>
    <scope>NUCLEOTIDE SEQUENCE [LARGE SCALE GENOMIC DNA]</scope>
    <source>
        <strain evidence="2 3">Sb09</strain>
    </source>
</reference>
<accession>A0A1G9IVJ8</accession>
<dbReference type="EMBL" id="FNGX01000001">
    <property type="protein sequence ID" value="SDL29190.1"/>
    <property type="molecule type" value="Genomic_DNA"/>
</dbReference>
<evidence type="ECO:0000313" key="3">
    <source>
        <dbReference type="Proteomes" id="UP000183162"/>
    </source>
</evidence>
<organism evidence="2 3">
    <name type="scientific">Streptococcus equinus</name>
    <name type="common">Streptococcus bovis</name>
    <dbReference type="NCBI Taxonomy" id="1335"/>
    <lineage>
        <taxon>Bacteria</taxon>
        <taxon>Bacillati</taxon>
        <taxon>Bacillota</taxon>
        <taxon>Bacilli</taxon>
        <taxon>Lactobacillales</taxon>
        <taxon>Streptococcaceae</taxon>
        <taxon>Streptococcus</taxon>
    </lineage>
</organism>
<keyword evidence="1" id="KW-1133">Transmembrane helix</keyword>